<dbReference type="InterPro" id="IPR006683">
    <property type="entry name" value="Thioestr_dom"/>
</dbReference>
<feature type="domain" description="Thioesterase" evidence="2">
    <location>
        <begin position="47"/>
        <end position="121"/>
    </location>
</feature>
<dbReference type="Gene3D" id="3.10.129.10">
    <property type="entry name" value="Hotdog Thioesterase"/>
    <property type="match status" value="1"/>
</dbReference>
<proteinExistence type="predicted"/>
<evidence type="ECO:0000313" key="3">
    <source>
        <dbReference type="EMBL" id="TYT62590.1"/>
    </source>
</evidence>
<protein>
    <submittedName>
        <fullName evidence="3">Hotdog fold thioesterase</fullName>
    </submittedName>
</protein>
<dbReference type="InterPro" id="IPR052723">
    <property type="entry name" value="Acyl-CoA_thioesterase_PaaI"/>
</dbReference>
<sequence>MTDDVDAAREHIRADPFCGTLGIDFATIEPGYAETTLTVTEDVVNFNGKLHGAVIFALADAAAAAATQADGQTVVGIETNTSFLSAAEPGDTLIATARIIHESSQLNGTRVVVEKEDGTQIAMFRVRGYRIE</sequence>
<dbReference type="NCBIfam" id="TIGR00369">
    <property type="entry name" value="unchar_dom_1"/>
    <property type="match status" value="1"/>
</dbReference>
<reference evidence="3 4" key="1">
    <citation type="submission" date="2019-08" db="EMBL/GenBank/DDBJ databases">
        <title>Archaea genome.</title>
        <authorList>
            <person name="Kajale S."/>
            <person name="Shouche Y."/>
            <person name="Deshpande N."/>
            <person name="Sharma A."/>
        </authorList>
    </citation>
    <scope>NUCLEOTIDE SEQUENCE [LARGE SCALE GENOMIC DNA]</scope>
    <source>
        <strain evidence="3 4">ESP3B_9</strain>
    </source>
</reference>
<dbReference type="InterPro" id="IPR029069">
    <property type="entry name" value="HotDog_dom_sf"/>
</dbReference>
<dbReference type="InterPro" id="IPR003736">
    <property type="entry name" value="PAAI_dom"/>
</dbReference>
<dbReference type="RefSeq" id="WP_149080877.1">
    <property type="nucleotide sequence ID" value="NZ_VTAW01000007.1"/>
</dbReference>
<comment type="caution">
    <text evidence="3">The sequence shown here is derived from an EMBL/GenBank/DDBJ whole genome shotgun (WGS) entry which is preliminary data.</text>
</comment>
<dbReference type="AlphaFoldDB" id="A0A5D5ASU8"/>
<accession>A0A5D5ASU8</accession>
<dbReference type="Proteomes" id="UP000324104">
    <property type="component" value="Unassembled WGS sequence"/>
</dbReference>
<evidence type="ECO:0000313" key="4">
    <source>
        <dbReference type="Proteomes" id="UP000324104"/>
    </source>
</evidence>
<organism evidence="3 4">
    <name type="scientific">Natrialba swarupiae</name>
    <dbReference type="NCBI Taxonomy" id="2448032"/>
    <lineage>
        <taxon>Archaea</taxon>
        <taxon>Methanobacteriati</taxon>
        <taxon>Methanobacteriota</taxon>
        <taxon>Stenosarchaea group</taxon>
        <taxon>Halobacteria</taxon>
        <taxon>Halobacteriales</taxon>
        <taxon>Natrialbaceae</taxon>
        <taxon>Natrialba</taxon>
    </lineage>
</organism>
<dbReference type="PANTHER" id="PTHR42856">
    <property type="entry name" value="ACYL-COENZYME A THIOESTERASE PAAI"/>
    <property type="match status" value="1"/>
</dbReference>
<keyword evidence="1" id="KW-0378">Hydrolase</keyword>
<dbReference type="SUPFAM" id="SSF54637">
    <property type="entry name" value="Thioesterase/thiol ester dehydrase-isomerase"/>
    <property type="match status" value="1"/>
</dbReference>
<evidence type="ECO:0000256" key="1">
    <source>
        <dbReference type="ARBA" id="ARBA00022801"/>
    </source>
</evidence>
<dbReference type="GO" id="GO:0016289">
    <property type="term" value="F:acyl-CoA hydrolase activity"/>
    <property type="evidence" value="ECO:0007669"/>
    <property type="project" value="TreeGrafter"/>
</dbReference>
<keyword evidence="4" id="KW-1185">Reference proteome</keyword>
<gene>
    <name evidence="3" type="ORF">FYC77_07430</name>
</gene>
<name>A0A5D5ASU8_9EURY</name>
<dbReference type="EMBL" id="VTAW01000007">
    <property type="protein sequence ID" value="TYT62590.1"/>
    <property type="molecule type" value="Genomic_DNA"/>
</dbReference>
<evidence type="ECO:0000259" key="2">
    <source>
        <dbReference type="Pfam" id="PF03061"/>
    </source>
</evidence>
<dbReference type="CDD" id="cd03443">
    <property type="entry name" value="PaaI_thioesterase"/>
    <property type="match status" value="1"/>
</dbReference>
<dbReference type="PANTHER" id="PTHR42856:SF1">
    <property type="entry name" value="ACYL-COENZYME A THIOESTERASE PAAI"/>
    <property type="match status" value="1"/>
</dbReference>
<dbReference type="Pfam" id="PF03061">
    <property type="entry name" value="4HBT"/>
    <property type="match status" value="1"/>
</dbReference>